<protein>
    <submittedName>
        <fullName evidence="2">Uncharacterized protein</fullName>
    </submittedName>
</protein>
<feature type="transmembrane region" description="Helical" evidence="1">
    <location>
        <begin position="12"/>
        <end position="29"/>
    </location>
</feature>
<sequence>MTKRDSLSKSLAPMGTASFFIFLVLSFNWRAKREKNKKDIVDSGIKLLIKISILNLFYQSYGK</sequence>
<dbReference type="STRING" id="454006.SAMN05421825_1168"/>
<dbReference type="EMBL" id="FNBH01000001">
    <property type="protein sequence ID" value="SDF15255.1"/>
    <property type="molecule type" value="Genomic_DNA"/>
</dbReference>
<name>A0A1G7IRN6_9FLAO</name>
<evidence type="ECO:0000313" key="2">
    <source>
        <dbReference type="EMBL" id="SDF15255.1"/>
    </source>
</evidence>
<accession>A0A1G7IRN6</accession>
<proteinExistence type="predicted"/>
<dbReference type="Proteomes" id="UP000199203">
    <property type="component" value="Unassembled WGS sequence"/>
</dbReference>
<keyword evidence="1" id="KW-1133">Transmembrane helix</keyword>
<dbReference type="AlphaFoldDB" id="A0A1G7IRN6"/>
<keyword evidence="1" id="KW-0812">Transmembrane</keyword>
<keyword evidence="1" id="KW-0472">Membrane</keyword>
<reference evidence="3" key="1">
    <citation type="submission" date="2016-10" db="EMBL/GenBank/DDBJ databases">
        <authorList>
            <person name="Varghese N."/>
            <person name="Submissions S."/>
        </authorList>
    </citation>
    <scope>NUCLEOTIDE SEQUENCE [LARGE SCALE GENOMIC DNA]</scope>
    <source>
        <strain evidence="3">DSM 19684</strain>
    </source>
</reference>
<evidence type="ECO:0000313" key="3">
    <source>
        <dbReference type="Proteomes" id="UP000199203"/>
    </source>
</evidence>
<organism evidence="2 3">
    <name type="scientific">Epilithonimonas hungarica</name>
    <dbReference type="NCBI Taxonomy" id="454006"/>
    <lineage>
        <taxon>Bacteria</taxon>
        <taxon>Pseudomonadati</taxon>
        <taxon>Bacteroidota</taxon>
        <taxon>Flavobacteriia</taxon>
        <taxon>Flavobacteriales</taxon>
        <taxon>Weeksellaceae</taxon>
        <taxon>Chryseobacterium group</taxon>
        <taxon>Epilithonimonas</taxon>
    </lineage>
</organism>
<evidence type="ECO:0000256" key="1">
    <source>
        <dbReference type="SAM" id="Phobius"/>
    </source>
</evidence>
<keyword evidence="3" id="KW-1185">Reference proteome</keyword>
<gene>
    <name evidence="2" type="ORF">SAMN05421825_1168</name>
</gene>